<dbReference type="Proteomes" id="UP000249748">
    <property type="component" value="Unassembled WGS sequence"/>
</dbReference>
<evidence type="ECO:0000313" key="1">
    <source>
        <dbReference type="EMBL" id="RAK82871.1"/>
    </source>
</evidence>
<accession>A0ACD1HY41</accession>
<feature type="non-terminal residue" evidence="1">
    <location>
        <position position="77"/>
    </location>
</feature>
<keyword evidence="2" id="KW-1185">Reference proteome</keyword>
<organism evidence="1 2">
    <name type="scientific">Aspergillus costaricaensis CBS 115574</name>
    <dbReference type="NCBI Taxonomy" id="1448317"/>
    <lineage>
        <taxon>Eukaryota</taxon>
        <taxon>Fungi</taxon>
        <taxon>Dikarya</taxon>
        <taxon>Ascomycota</taxon>
        <taxon>Pezizomycotina</taxon>
        <taxon>Eurotiomycetes</taxon>
        <taxon>Eurotiomycetidae</taxon>
        <taxon>Eurotiales</taxon>
        <taxon>Aspergillaceae</taxon>
        <taxon>Aspergillus</taxon>
        <taxon>Aspergillus subgen. Circumdati</taxon>
    </lineage>
</organism>
<reference evidence="1" key="1">
    <citation type="submission" date="2018-02" db="EMBL/GenBank/DDBJ databases">
        <title>The genomes of Aspergillus section Nigri reveals drivers in fungal speciation.</title>
        <authorList>
            <consortium name="DOE Joint Genome Institute"/>
            <person name="Vesth T.C."/>
            <person name="Nybo J."/>
            <person name="Theobald S."/>
            <person name="Brandl J."/>
            <person name="Frisvad J.C."/>
            <person name="Nielsen K.F."/>
            <person name="Lyhne E.K."/>
            <person name="Kogle M.E."/>
            <person name="Kuo A."/>
            <person name="Riley R."/>
            <person name="Clum A."/>
            <person name="Nolan M."/>
            <person name="Lipzen A."/>
            <person name="Salamov A."/>
            <person name="Henrissat B."/>
            <person name="Wiebenga A."/>
            <person name="De vries R.P."/>
            <person name="Grigoriev I.V."/>
            <person name="Mortensen U.H."/>
            <person name="Andersen M.R."/>
            <person name="Baker S.E."/>
        </authorList>
    </citation>
    <scope>NUCLEOTIDE SEQUENCE</scope>
    <source>
        <strain evidence="1">CBS 115574</strain>
    </source>
</reference>
<protein>
    <submittedName>
        <fullName evidence="1">Uncharacterized protein</fullName>
    </submittedName>
</protein>
<evidence type="ECO:0000313" key="2">
    <source>
        <dbReference type="Proteomes" id="UP000249748"/>
    </source>
</evidence>
<dbReference type="EMBL" id="KZ824607">
    <property type="protein sequence ID" value="RAK82871.1"/>
    <property type="molecule type" value="Genomic_DNA"/>
</dbReference>
<gene>
    <name evidence="1" type="ORF">BO79DRAFT_212246</name>
</gene>
<proteinExistence type="predicted"/>
<sequence length="77" mass="8776">MSETLTLRYSTQMMKGARGCVSQRCRGAHLSHLSSSFFNEGKNRDELLSLVRYVKSGKSLKSHEGVPSIIRWQIYRA</sequence>
<name>A0ACD1HY41_9EURO</name>